<dbReference type="SUPFAM" id="SSF55729">
    <property type="entry name" value="Acyl-CoA N-acyltransferases (Nat)"/>
    <property type="match status" value="1"/>
</dbReference>
<dbReference type="EMBL" id="AP009351">
    <property type="protein sequence ID" value="BAF68205.1"/>
    <property type="molecule type" value="Genomic_DNA"/>
</dbReference>
<name>A0A0H3KHU0_STAAE</name>
<dbReference type="HOGENOM" id="CLU_013985_34_4_9"/>
<proteinExistence type="predicted"/>
<sequence length="150" mass="17547">MGYMSIITRLFNNSDFEKLNQLCKLYDDLGYPTNENDLKKRLKKITNHDDYFLLLLIKENKIIGLSGMCKMMFYEKNAEYMRILAFVIHSEFRKKGYGKRLLADSEEFSKRLNCKAITLNSGNRNERLSAHKLYSDNGYVSNTSGFTKQL</sequence>
<feature type="domain" description="N-acetyltransferase" evidence="1">
    <location>
        <begin position="6"/>
        <end position="150"/>
    </location>
</feature>
<evidence type="ECO:0000313" key="2">
    <source>
        <dbReference type="EMBL" id="BAF68205.1"/>
    </source>
</evidence>
<dbReference type="PROSITE" id="PS51186">
    <property type="entry name" value="GNAT"/>
    <property type="match status" value="1"/>
</dbReference>
<dbReference type="KEGG" id="sae:NWMN_1933"/>
<evidence type="ECO:0000313" key="3">
    <source>
        <dbReference type="Proteomes" id="UP000006386"/>
    </source>
</evidence>
<dbReference type="Proteomes" id="UP000006386">
    <property type="component" value="Chromosome"/>
</dbReference>
<dbReference type="AlphaFoldDB" id="A0A0H3KHU0"/>
<dbReference type="InterPro" id="IPR000182">
    <property type="entry name" value="GNAT_dom"/>
</dbReference>
<gene>
    <name evidence="2" type="ordered locus">NWMN_1933</name>
</gene>
<protein>
    <submittedName>
        <fullName evidence="2">Acetyltransferase, GNAT family protein</fullName>
    </submittedName>
</protein>
<dbReference type="Pfam" id="PF00583">
    <property type="entry name" value="Acetyltransf_1"/>
    <property type="match status" value="1"/>
</dbReference>
<dbReference type="Gene3D" id="3.40.630.30">
    <property type="match status" value="1"/>
</dbReference>
<organism evidence="2 3">
    <name type="scientific">Staphylococcus aureus (strain Newman)</name>
    <dbReference type="NCBI Taxonomy" id="426430"/>
    <lineage>
        <taxon>Bacteria</taxon>
        <taxon>Bacillati</taxon>
        <taxon>Bacillota</taxon>
        <taxon>Bacilli</taxon>
        <taxon>Bacillales</taxon>
        <taxon>Staphylococcaceae</taxon>
        <taxon>Staphylococcus</taxon>
    </lineage>
</organism>
<dbReference type="CDD" id="cd04301">
    <property type="entry name" value="NAT_SF"/>
    <property type="match status" value="1"/>
</dbReference>
<dbReference type="InterPro" id="IPR016181">
    <property type="entry name" value="Acyl_CoA_acyltransferase"/>
</dbReference>
<evidence type="ECO:0000259" key="1">
    <source>
        <dbReference type="PROSITE" id="PS51186"/>
    </source>
</evidence>
<dbReference type="GO" id="GO:0016747">
    <property type="term" value="F:acyltransferase activity, transferring groups other than amino-acyl groups"/>
    <property type="evidence" value="ECO:0007669"/>
    <property type="project" value="InterPro"/>
</dbReference>
<reference evidence="2 3" key="1">
    <citation type="journal article" date="2008" name="J. Bacteriol.">
        <title>Genome sequence of Staphylococcus aureus strain Newman and comparative analysis of staphylococcal genomes: polymorphism and evolution of two major pathogenicity islands.</title>
        <authorList>
            <person name="Baba T."/>
            <person name="Bae T."/>
            <person name="Schneewind O."/>
            <person name="Takeuchi F."/>
            <person name="Hiramatsu K."/>
        </authorList>
    </citation>
    <scope>NUCLEOTIDE SEQUENCE [LARGE SCALE GENOMIC DNA]</scope>
    <source>
        <strain evidence="2 3">Newman</strain>
    </source>
</reference>
<accession>A0A0H3KHU0</accession>